<dbReference type="GO" id="GO:0008757">
    <property type="term" value="F:S-adenosylmethionine-dependent methyltransferase activity"/>
    <property type="evidence" value="ECO:0007669"/>
    <property type="project" value="InterPro"/>
</dbReference>
<protein>
    <submittedName>
        <fullName evidence="4">Putative methyltransferase KIAA1456 like protein</fullName>
    </submittedName>
</protein>
<dbReference type="GO" id="GO:0032259">
    <property type="term" value="P:methylation"/>
    <property type="evidence" value="ECO:0007669"/>
    <property type="project" value="UniProtKB-KW"/>
</dbReference>
<keyword evidence="5" id="KW-1185">Reference proteome</keyword>
<evidence type="ECO:0000313" key="4">
    <source>
        <dbReference type="EMBL" id="EOB14029.1"/>
    </source>
</evidence>
<dbReference type="GO" id="GO:0008175">
    <property type="term" value="F:tRNA methyltransferase activity"/>
    <property type="evidence" value="ECO:0007669"/>
    <property type="project" value="UniProtKB-ARBA"/>
</dbReference>
<evidence type="ECO:0000256" key="2">
    <source>
        <dbReference type="ARBA" id="ARBA00022679"/>
    </source>
</evidence>
<dbReference type="InterPro" id="IPR013216">
    <property type="entry name" value="Methyltransf_11"/>
</dbReference>
<dbReference type="EMBL" id="KB908949">
    <property type="protein sequence ID" value="EOB14029.1"/>
    <property type="molecule type" value="Genomic_DNA"/>
</dbReference>
<dbReference type="PANTHER" id="PTHR13069">
    <property type="entry name" value="ALKYLATED DNA REPAIR PROTEIN ALKB HOMOLOG 8"/>
    <property type="match status" value="1"/>
</dbReference>
<dbReference type="HOGENOM" id="CLU_029501_2_1_1"/>
<dbReference type="PANTHER" id="PTHR13069:SF21">
    <property type="entry name" value="ALKYLATED DNA REPAIR PROTEIN ALKB HOMOLOG 8"/>
    <property type="match status" value="1"/>
</dbReference>
<reference evidence="4 5" key="1">
    <citation type="journal article" date="2013" name="BMC Genomics">
        <title>Comparative genomics of parasitic silkworm microsporidia reveal an association between genome expansion and host adaptation.</title>
        <authorList>
            <person name="Pan G."/>
            <person name="Xu J."/>
            <person name="Li T."/>
            <person name="Xia Q."/>
            <person name="Liu S.L."/>
            <person name="Zhang G."/>
            <person name="Li S."/>
            <person name="Li C."/>
            <person name="Liu H."/>
            <person name="Yang L."/>
            <person name="Liu T."/>
            <person name="Zhang X."/>
            <person name="Wu Z."/>
            <person name="Fan W."/>
            <person name="Dang X."/>
            <person name="Xiang H."/>
            <person name="Tao M."/>
            <person name="Li Y."/>
            <person name="Hu J."/>
            <person name="Li Z."/>
            <person name="Lin L."/>
            <person name="Luo J."/>
            <person name="Geng L."/>
            <person name="Wang L."/>
            <person name="Long M."/>
            <person name="Wan Y."/>
            <person name="He N."/>
            <person name="Zhang Z."/>
            <person name="Lu C."/>
            <person name="Keeling P.J."/>
            <person name="Wang J."/>
            <person name="Xiang Z."/>
            <person name="Zhou Z."/>
        </authorList>
    </citation>
    <scope>NUCLEOTIDE SEQUENCE [LARGE SCALE GENOMIC DNA]</scope>
    <source>
        <strain evidence="5">CQ1 / CVCC 102059</strain>
    </source>
</reference>
<dbReference type="VEuPathDB" id="MicrosporidiaDB:NBO_41g0005"/>
<dbReference type="SUPFAM" id="SSF53335">
    <property type="entry name" value="S-adenosyl-L-methionine-dependent methyltransferases"/>
    <property type="match status" value="1"/>
</dbReference>
<feature type="domain" description="Methyltransferase type 11" evidence="3">
    <location>
        <begin position="42"/>
        <end position="129"/>
    </location>
</feature>
<dbReference type="STRING" id="578461.R0M7R1"/>
<sequence>FEKHFVHDFYDNKAKEFNITRQRHWPKTKEFLDKYYKGGIVLDNGCGNGRCIINKNIIGLDYSLNLLKEAKIKKDNVLLRGDGLDLPFLDNSFDLIMSIAVIHHFSTKERRNKALKEIKRVLKPKGKCLMYVWDEETKYKSKFKPINNSNNVKDYFVLWNKEIKRYYYLFDLKELKTFCEEMDFKIIEIGKEQESLYVIMEK</sequence>
<evidence type="ECO:0000313" key="5">
    <source>
        <dbReference type="Proteomes" id="UP000016927"/>
    </source>
</evidence>
<gene>
    <name evidence="4" type="primary">K1456</name>
    <name evidence="4" type="ORF">NBO_41g0005</name>
</gene>
<feature type="non-terminal residue" evidence="4">
    <location>
        <position position="202"/>
    </location>
</feature>
<dbReference type="Pfam" id="PF08241">
    <property type="entry name" value="Methyltransf_11"/>
    <property type="match status" value="1"/>
</dbReference>
<dbReference type="InterPro" id="IPR029063">
    <property type="entry name" value="SAM-dependent_MTases_sf"/>
</dbReference>
<dbReference type="InterPro" id="IPR051422">
    <property type="entry name" value="AlkB_tRNA_MeTrf/Diox"/>
</dbReference>
<accession>R0M7R1</accession>
<organism evidence="4 5">
    <name type="scientific">Nosema bombycis (strain CQ1 / CVCC 102059)</name>
    <name type="common">Microsporidian parasite</name>
    <name type="synonym">Pebrine of silkworm</name>
    <dbReference type="NCBI Taxonomy" id="578461"/>
    <lineage>
        <taxon>Eukaryota</taxon>
        <taxon>Fungi</taxon>
        <taxon>Fungi incertae sedis</taxon>
        <taxon>Microsporidia</taxon>
        <taxon>Nosematidae</taxon>
        <taxon>Nosema</taxon>
    </lineage>
</organism>
<proteinExistence type="predicted"/>
<feature type="non-terminal residue" evidence="4">
    <location>
        <position position="1"/>
    </location>
</feature>
<keyword evidence="2 4" id="KW-0808">Transferase</keyword>
<dbReference type="OMA" id="VHEVYQQ"/>
<name>R0M7R1_NOSB1</name>
<dbReference type="Proteomes" id="UP000016927">
    <property type="component" value="Unassembled WGS sequence"/>
</dbReference>
<keyword evidence="1 4" id="KW-0489">Methyltransferase</keyword>
<dbReference type="OrthoDB" id="271595at2759"/>
<evidence type="ECO:0000259" key="3">
    <source>
        <dbReference type="Pfam" id="PF08241"/>
    </source>
</evidence>
<evidence type="ECO:0000256" key="1">
    <source>
        <dbReference type="ARBA" id="ARBA00022603"/>
    </source>
</evidence>
<dbReference type="AlphaFoldDB" id="R0M7R1"/>
<dbReference type="GO" id="GO:0006400">
    <property type="term" value="P:tRNA modification"/>
    <property type="evidence" value="ECO:0007669"/>
    <property type="project" value="UniProtKB-ARBA"/>
</dbReference>
<dbReference type="Gene3D" id="3.40.50.150">
    <property type="entry name" value="Vaccinia Virus protein VP39"/>
    <property type="match status" value="1"/>
</dbReference>
<dbReference type="CDD" id="cd02440">
    <property type="entry name" value="AdoMet_MTases"/>
    <property type="match status" value="1"/>
</dbReference>